<accession>D8JVG6</accession>
<dbReference type="STRING" id="582899.Hden_3025"/>
<dbReference type="HOGENOM" id="CLU_3217282_0_0_5"/>
<evidence type="ECO:0000313" key="1">
    <source>
        <dbReference type="EMBL" id="ADJ24820.1"/>
    </source>
</evidence>
<gene>
    <name evidence="1" type="ordered locus">Hden_3025</name>
</gene>
<evidence type="ECO:0000313" key="2">
    <source>
        <dbReference type="Proteomes" id="UP000002033"/>
    </source>
</evidence>
<dbReference type="AlphaFoldDB" id="D8JVG6"/>
<keyword evidence="2" id="KW-1185">Reference proteome</keyword>
<dbReference type="KEGG" id="hdn:Hden_3025"/>
<dbReference type="EMBL" id="CP002083">
    <property type="protein sequence ID" value="ADJ24820.1"/>
    <property type="molecule type" value="Genomic_DNA"/>
</dbReference>
<reference evidence="2" key="1">
    <citation type="journal article" date="2011" name="J. Bacteriol.">
        <title>Genome sequences of eight morphologically diverse alphaproteobacteria.</title>
        <authorList>
            <consortium name="US DOE Joint Genome Institute"/>
            <person name="Brown P.J."/>
            <person name="Kysela D.T."/>
            <person name="Buechlein A."/>
            <person name="Hemmerich C."/>
            <person name="Brun Y.V."/>
        </authorList>
    </citation>
    <scope>NUCLEOTIDE SEQUENCE [LARGE SCALE GENOMIC DNA]</scope>
    <source>
        <strain evidence="2">ATCC 51888 / DSM 1869 / NCIB 11706 / TK 0415</strain>
    </source>
</reference>
<protein>
    <submittedName>
        <fullName evidence="1">Uncharacterized protein</fullName>
    </submittedName>
</protein>
<sequence length="44" mass="4869">MGNTGFEAIHEFFDLLEGAAAELPLGATQVRDERSIIRRHLAKS</sequence>
<proteinExistence type="predicted"/>
<name>D8JVG6_HYPDA</name>
<organism evidence="1 2">
    <name type="scientific">Hyphomicrobium denitrificans (strain ATCC 51888 / DSM 1869 / NCIMB 11706 / TK 0415)</name>
    <dbReference type="NCBI Taxonomy" id="582899"/>
    <lineage>
        <taxon>Bacteria</taxon>
        <taxon>Pseudomonadati</taxon>
        <taxon>Pseudomonadota</taxon>
        <taxon>Alphaproteobacteria</taxon>
        <taxon>Hyphomicrobiales</taxon>
        <taxon>Hyphomicrobiaceae</taxon>
        <taxon>Hyphomicrobium</taxon>
    </lineage>
</organism>
<dbReference type="Proteomes" id="UP000002033">
    <property type="component" value="Chromosome"/>
</dbReference>